<keyword evidence="2" id="KW-0809">Transit peptide</keyword>
<reference evidence="10 11" key="1">
    <citation type="submission" date="2018-10" db="EMBL/GenBank/DDBJ databases">
        <authorList>
            <consortium name="Pathogen Informatics"/>
        </authorList>
    </citation>
    <scope>NUCLEOTIDE SEQUENCE [LARGE SCALE GENOMIC DNA]</scope>
</reference>
<dbReference type="Pfam" id="PF01161">
    <property type="entry name" value="PBP"/>
    <property type="match status" value="1"/>
</dbReference>
<dbReference type="Gene3D" id="3.90.280.10">
    <property type="entry name" value="PEBP-like"/>
    <property type="match status" value="1"/>
</dbReference>
<dbReference type="GO" id="GO:0005762">
    <property type="term" value="C:mitochondrial large ribosomal subunit"/>
    <property type="evidence" value="ECO:0007669"/>
    <property type="project" value="TreeGrafter"/>
</dbReference>
<dbReference type="STRING" id="53468.A0A0R3UKC8"/>
<dbReference type="SUPFAM" id="SSF49777">
    <property type="entry name" value="PEBP-like"/>
    <property type="match status" value="1"/>
</dbReference>
<dbReference type="InterPro" id="IPR035810">
    <property type="entry name" value="PEBP_euk"/>
</dbReference>
<gene>
    <name evidence="10" type="ORF">MCOS_LOCUS8033</name>
</gene>
<dbReference type="Proteomes" id="UP000267029">
    <property type="component" value="Unassembled WGS sequence"/>
</dbReference>
<evidence type="ECO:0000256" key="5">
    <source>
        <dbReference type="ARBA" id="ARBA00023128"/>
    </source>
</evidence>
<evidence type="ECO:0000256" key="8">
    <source>
        <dbReference type="ARBA" id="ARBA00039444"/>
    </source>
</evidence>
<evidence type="ECO:0000256" key="7">
    <source>
        <dbReference type="ARBA" id="ARBA00038016"/>
    </source>
</evidence>
<keyword evidence="6" id="KW-0687">Ribonucleoprotein</keyword>
<comment type="subcellular location">
    <subcellularLocation>
        <location evidence="1">Mitochondrion</location>
    </subcellularLocation>
</comment>
<name>A0A0R3UKC8_MESCO</name>
<dbReference type="InterPro" id="IPR008914">
    <property type="entry name" value="PEBP"/>
</dbReference>
<sequence length="429" mass="49011">MGYKPRNIEPGSYPFPRKQVPVEGLKSYAERIKDVAPAQQSLEPVDIGFKFDPPKRTHKIIKRPELEPLARRKELKVKIDEVHNADEDVESPIRRSLAACHYGIFSDLFGPPHQFNPVVDLPIFYPLANSSDVIPVFCGNYVSPENAMDEPLVDLSRLTSNSLWTLIMTCPDEPLPDESDTQPAEYIHWMITNISSEVCADGAPKSGDVVVEYLPPLPYCGTGFHRYVFVLYRQDNGVVDLSGETRGPVNVDQHSERVFSTADFYRKHQDALTPAGLAFFQSSWNTSVRSYIREHLPLSKELVFGVEFPDDLPPPQSRFPLANSWFHPRRHPCGLPLADSRLGVHEDVSFDVYLDRYRDRREMDEELVKLRLATEGNPLDATCKRTQSPFPLASPPLPSDREVPSWWRQQEIQRRLRKGRWAQLEGHED</sequence>
<evidence type="ECO:0000313" key="10">
    <source>
        <dbReference type="EMBL" id="VDD82030.1"/>
    </source>
</evidence>
<evidence type="ECO:0000313" key="11">
    <source>
        <dbReference type="Proteomes" id="UP000267029"/>
    </source>
</evidence>
<evidence type="ECO:0000256" key="6">
    <source>
        <dbReference type="ARBA" id="ARBA00023274"/>
    </source>
</evidence>
<evidence type="ECO:0000256" key="1">
    <source>
        <dbReference type="ARBA" id="ARBA00004173"/>
    </source>
</evidence>
<evidence type="ECO:0000256" key="3">
    <source>
        <dbReference type="ARBA" id="ARBA00022980"/>
    </source>
</evidence>
<organism evidence="10 11">
    <name type="scientific">Mesocestoides corti</name>
    <name type="common">Flatworm</name>
    <dbReference type="NCBI Taxonomy" id="53468"/>
    <lineage>
        <taxon>Eukaryota</taxon>
        <taxon>Metazoa</taxon>
        <taxon>Spiralia</taxon>
        <taxon>Lophotrochozoa</taxon>
        <taxon>Platyhelminthes</taxon>
        <taxon>Cestoda</taxon>
        <taxon>Eucestoda</taxon>
        <taxon>Cyclophyllidea</taxon>
        <taxon>Mesocestoididae</taxon>
        <taxon>Mesocestoides</taxon>
    </lineage>
</organism>
<dbReference type="PANTHER" id="PTHR11362:SF133">
    <property type="entry name" value="LARGE RIBOSOMAL SUBUNIT PROTEIN ML38"/>
    <property type="match status" value="1"/>
</dbReference>
<dbReference type="EMBL" id="UXSR01005442">
    <property type="protein sequence ID" value="VDD82030.1"/>
    <property type="molecule type" value="Genomic_DNA"/>
</dbReference>
<proteinExistence type="inferred from homology"/>
<accession>A0A0R3UKC8</accession>
<dbReference type="PANTHER" id="PTHR11362">
    <property type="entry name" value="PHOSPHATIDYLETHANOLAMINE-BINDING PROTEIN"/>
    <property type="match status" value="1"/>
</dbReference>
<keyword evidence="5" id="KW-0496">Mitochondrion</keyword>
<dbReference type="CDD" id="cd00866">
    <property type="entry name" value="PEBP_euk"/>
    <property type="match status" value="1"/>
</dbReference>
<protein>
    <recommendedName>
        <fullName evidence="8">Large ribosomal subunit protein mL38</fullName>
    </recommendedName>
    <alternativeName>
        <fullName evidence="9">39S ribosomal protein L38, mitochondrial</fullName>
    </alternativeName>
</protein>
<keyword evidence="11" id="KW-1185">Reference proteome</keyword>
<comment type="similarity">
    <text evidence="7">Belongs to the phosphatidylethanolamine-binding protein family. Mitochondrion-specific ribosomal protein mL38 subfamily.</text>
</comment>
<evidence type="ECO:0000256" key="4">
    <source>
        <dbReference type="ARBA" id="ARBA00023054"/>
    </source>
</evidence>
<evidence type="ECO:0000256" key="9">
    <source>
        <dbReference type="ARBA" id="ARBA00041206"/>
    </source>
</evidence>
<evidence type="ECO:0000256" key="2">
    <source>
        <dbReference type="ARBA" id="ARBA00022946"/>
    </source>
</evidence>
<keyword evidence="3" id="KW-0689">Ribosomal protein</keyword>
<dbReference type="AlphaFoldDB" id="A0A0R3UKC8"/>
<dbReference type="InterPro" id="IPR036610">
    <property type="entry name" value="PEBP-like_sf"/>
</dbReference>
<keyword evidence="4" id="KW-0175">Coiled coil</keyword>
<dbReference type="OrthoDB" id="2153661at2759"/>